<keyword evidence="1" id="KW-0805">Transcription regulation</keyword>
<dbReference type="InterPro" id="IPR050707">
    <property type="entry name" value="HTH_MetabolicPath_Reg"/>
</dbReference>
<dbReference type="Pfam" id="PF09339">
    <property type="entry name" value="HTH_IclR"/>
    <property type="match status" value="1"/>
</dbReference>
<dbReference type="SMART" id="SM00346">
    <property type="entry name" value="HTH_ICLR"/>
    <property type="match status" value="1"/>
</dbReference>
<dbReference type="RefSeq" id="WP_051630715.1">
    <property type="nucleotide sequence ID" value="NZ_BMLF01000002.1"/>
</dbReference>
<evidence type="ECO:0000256" key="3">
    <source>
        <dbReference type="ARBA" id="ARBA00023163"/>
    </source>
</evidence>
<dbReference type="Gene3D" id="1.10.10.10">
    <property type="entry name" value="Winged helix-like DNA-binding domain superfamily/Winged helix DNA-binding domain"/>
    <property type="match status" value="1"/>
</dbReference>
<evidence type="ECO:0000313" key="6">
    <source>
        <dbReference type="EMBL" id="GGM00654.1"/>
    </source>
</evidence>
<dbReference type="Pfam" id="PF01614">
    <property type="entry name" value="IclR_C"/>
    <property type="match status" value="1"/>
</dbReference>
<dbReference type="PANTHER" id="PTHR30136">
    <property type="entry name" value="HELIX-TURN-HELIX TRANSCRIPTIONAL REGULATOR, ICLR FAMILY"/>
    <property type="match status" value="1"/>
</dbReference>
<dbReference type="InterPro" id="IPR036390">
    <property type="entry name" value="WH_DNA-bd_sf"/>
</dbReference>
<evidence type="ECO:0000256" key="1">
    <source>
        <dbReference type="ARBA" id="ARBA00023015"/>
    </source>
</evidence>
<dbReference type="SUPFAM" id="SSF46785">
    <property type="entry name" value="Winged helix' DNA-binding domain"/>
    <property type="match status" value="1"/>
</dbReference>
<protein>
    <submittedName>
        <fullName evidence="6">Transcriptional regulator</fullName>
    </submittedName>
</protein>
<keyword evidence="7" id="KW-1185">Reference proteome</keyword>
<dbReference type="SUPFAM" id="SSF55781">
    <property type="entry name" value="GAF domain-like"/>
    <property type="match status" value="1"/>
</dbReference>
<dbReference type="EMBL" id="BMLF01000002">
    <property type="protein sequence ID" value="GGM00654.1"/>
    <property type="molecule type" value="Genomic_DNA"/>
</dbReference>
<dbReference type="GO" id="GO:0003700">
    <property type="term" value="F:DNA-binding transcription factor activity"/>
    <property type="evidence" value="ECO:0007669"/>
    <property type="project" value="TreeGrafter"/>
</dbReference>
<dbReference type="InterPro" id="IPR036388">
    <property type="entry name" value="WH-like_DNA-bd_sf"/>
</dbReference>
<dbReference type="Gene3D" id="3.30.450.40">
    <property type="match status" value="1"/>
</dbReference>
<dbReference type="InterPro" id="IPR029016">
    <property type="entry name" value="GAF-like_dom_sf"/>
</dbReference>
<feature type="domain" description="HTH iclR-type" evidence="4">
    <location>
        <begin position="3"/>
        <end position="65"/>
    </location>
</feature>
<comment type="caution">
    <text evidence="6">The sequence shown here is derived from an EMBL/GenBank/DDBJ whole genome shotgun (WGS) entry which is preliminary data.</text>
</comment>
<dbReference type="GO" id="GO:0045892">
    <property type="term" value="P:negative regulation of DNA-templated transcription"/>
    <property type="evidence" value="ECO:0007669"/>
    <property type="project" value="TreeGrafter"/>
</dbReference>
<dbReference type="PANTHER" id="PTHR30136:SF35">
    <property type="entry name" value="HTH-TYPE TRANSCRIPTIONAL REGULATOR RV1719"/>
    <property type="match status" value="1"/>
</dbReference>
<keyword evidence="2" id="KW-0238">DNA-binding</keyword>
<gene>
    <name evidence="6" type="ORF">GCM10011534_23030</name>
</gene>
<accession>A0A917WFZ0</accession>
<evidence type="ECO:0000256" key="2">
    <source>
        <dbReference type="ARBA" id="ARBA00023125"/>
    </source>
</evidence>
<dbReference type="PROSITE" id="PS51078">
    <property type="entry name" value="ICLR_ED"/>
    <property type="match status" value="1"/>
</dbReference>
<dbReference type="PROSITE" id="PS51077">
    <property type="entry name" value="HTH_ICLR"/>
    <property type="match status" value="1"/>
</dbReference>
<keyword evidence="3" id="KW-0804">Transcription</keyword>
<sequence length="258" mass="28348">MAVRQIENTLALLEFFAERQEPATLADVVRHFGWPRSSAFNMLSTLVEAGYLYEPRARGGFYPSSRWQQLASAFAEGEPVPDSLRNILRRLSEATGETIWVSAPSGLFAVFLDVIESPAAVRYAAAPGKRVPIHVTASGQALLSQMPQRDQEVLLRRAEYGVWGPEAPRDIAGVQKLMREGRARGWFRSASYYSPDLGGVAVPVVLGDRIYSVTVAGPLFRVADKAEEHAAALYDAIAAELGPDHLARTLRDMQPLAR</sequence>
<dbReference type="Proteomes" id="UP000649829">
    <property type="component" value="Unassembled WGS sequence"/>
</dbReference>
<evidence type="ECO:0000313" key="7">
    <source>
        <dbReference type="Proteomes" id="UP000649829"/>
    </source>
</evidence>
<proteinExistence type="predicted"/>
<reference evidence="6" key="1">
    <citation type="journal article" date="2014" name="Int. J. Syst. Evol. Microbiol.">
        <title>Complete genome sequence of Corynebacterium casei LMG S-19264T (=DSM 44701T), isolated from a smear-ripened cheese.</title>
        <authorList>
            <consortium name="US DOE Joint Genome Institute (JGI-PGF)"/>
            <person name="Walter F."/>
            <person name="Albersmeier A."/>
            <person name="Kalinowski J."/>
            <person name="Ruckert C."/>
        </authorList>
    </citation>
    <scope>NUCLEOTIDE SEQUENCE</scope>
    <source>
        <strain evidence="6">CGMCC 1.6293</strain>
    </source>
</reference>
<reference evidence="6" key="2">
    <citation type="submission" date="2020-09" db="EMBL/GenBank/DDBJ databases">
        <authorList>
            <person name="Sun Q."/>
            <person name="Zhou Y."/>
        </authorList>
    </citation>
    <scope>NUCLEOTIDE SEQUENCE</scope>
    <source>
        <strain evidence="6">CGMCC 1.6293</strain>
    </source>
</reference>
<feature type="domain" description="IclR-ED" evidence="5">
    <location>
        <begin position="66"/>
        <end position="258"/>
    </location>
</feature>
<evidence type="ECO:0000259" key="4">
    <source>
        <dbReference type="PROSITE" id="PS51077"/>
    </source>
</evidence>
<name>A0A917WFZ0_9RHOB</name>
<dbReference type="InterPro" id="IPR005471">
    <property type="entry name" value="Tscrpt_reg_IclR_N"/>
</dbReference>
<dbReference type="InterPro" id="IPR014757">
    <property type="entry name" value="Tscrpt_reg_IclR_C"/>
</dbReference>
<evidence type="ECO:0000259" key="5">
    <source>
        <dbReference type="PROSITE" id="PS51078"/>
    </source>
</evidence>
<dbReference type="AlphaFoldDB" id="A0A917WFZ0"/>
<organism evidence="6 7">
    <name type="scientific">Pseudooceanicola nanhaiensis</name>
    <dbReference type="NCBI Taxonomy" id="375761"/>
    <lineage>
        <taxon>Bacteria</taxon>
        <taxon>Pseudomonadati</taxon>
        <taxon>Pseudomonadota</taxon>
        <taxon>Alphaproteobacteria</taxon>
        <taxon>Rhodobacterales</taxon>
        <taxon>Paracoccaceae</taxon>
        <taxon>Pseudooceanicola</taxon>
    </lineage>
</organism>
<dbReference type="GO" id="GO:0003677">
    <property type="term" value="F:DNA binding"/>
    <property type="evidence" value="ECO:0007669"/>
    <property type="project" value="UniProtKB-KW"/>
</dbReference>